<evidence type="ECO:0000313" key="1">
    <source>
        <dbReference type="EMBL" id="CAL1401396.1"/>
    </source>
</evidence>
<evidence type="ECO:0000313" key="2">
    <source>
        <dbReference type="Proteomes" id="UP001497516"/>
    </source>
</evidence>
<dbReference type="Proteomes" id="UP001497516">
    <property type="component" value="Chromosome 7"/>
</dbReference>
<keyword evidence="2" id="KW-1185">Reference proteome</keyword>
<accession>A0AAV2FST1</accession>
<organism evidence="1 2">
    <name type="scientific">Linum trigynum</name>
    <dbReference type="NCBI Taxonomy" id="586398"/>
    <lineage>
        <taxon>Eukaryota</taxon>
        <taxon>Viridiplantae</taxon>
        <taxon>Streptophyta</taxon>
        <taxon>Embryophyta</taxon>
        <taxon>Tracheophyta</taxon>
        <taxon>Spermatophyta</taxon>
        <taxon>Magnoliopsida</taxon>
        <taxon>eudicotyledons</taxon>
        <taxon>Gunneridae</taxon>
        <taxon>Pentapetalae</taxon>
        <taxon>rosids</taxon>
        <taxon>fabids</taxon>
        <taxon>Malpighiales</taxon>
        <taxon>Linaceae</taxon>
        <taxon>Linum</taxon>
    </lineage>
</organism>
<reference evidence="1 2" key="1">
    <citation type="submission" date="2024-04" db="EMBL/GenBank/DDBJ databases">
        <authorList>
            <person name="Fracassetti M."/>
        </authorList>
    </citation>
    <scope>NUCLEOTIDE SEQUENCE [LARGE SCALE GENOMIC DNA]</scope>
</reference>
<sequence length="73" mass="8328">MGKRSKSVEADMKEEIPADSAGQGFRRNLICFSRVMVLLEVKTNAKQRRTVANCKSRTEKMELVSSRHSEIEK</sequence>
<gene>
    <name evidence="1" type="ORF">LTRI10_LOCUS41454</name>
</gene>
<dbReference type="AlphaFoldDB" id="A0AAV2FST1"/>
<dbReference type="EMBL" id="OZ034820">
    <property type="protein sequence ID" value="CAL1401396.1"/>
    <property type="molecule type" value="Genomic_DNA"/>
</dbReference>
<name>A0AAV2FST1_9ROSI</name>
<protein>
    <submittedName>
        <fullName evidence="1">Uncharacterized protein</fullName>
    </submittedName>
</protein>
<proteinExistence type="predicted"/>